<reference evidence="27" key="1">
    <citation type="journal article" date="2019" name="Int. J. Syst. Evol. Microbiol.">
        <title>The Global Catalogue of Microorganisms (GCM) 10K type strain sequencing project: providing services to taxonomists for standard genome sequencing and annotation.</title>
        <authorList>
            <consortium name="The Broad Institute Genomics Platform"/>
            <consortium name="The Broad Institute Genome Sequencing Center for Infectious Disease"/>
            <person name="Wu L."/>
            <person name="Ma J."/>
        </authorList>
    </citation>
    <scope>NUCLEOTIDE SEQUENCE [LARGE SCALE GENOMIC DNA]</scope>
    <source>
        <strain evidence="27">JCM 16702</strain>
    </source>
</reference>
<dbReference type="SMART" id="SM00388">
    <property type="entry name" value="HisKA"/>
    <property type="match status" value="1"/>
</dbReference>
<dbReference type="Gene3D" id="3.30.565.10">
    <property type="entry name" value="Histidine kinase-like ATPase, C-terminal domain"/>
    <property type="match status" value="1"/>
</dbReference>
<name>A0ABP7VV93_9ACTN</name>
<evidence type="ECO:0000256" key="10">
    <source>
        <dbReference type="ARBA" id="ARBA00022741"/>
    </source>
</evidence>
<evidence type="ECO:0000256" key="5">
    <source>
        <dbReference type="ARBA" id="ARBA00012438"/>
    </source>
</evidence>
<keyword evidence="16 23" id="KW-1133">Transmembrane helix</keyword>
<dbReference type="PRINTS" id="PR00344">
    <property type="entry name" value="BCTRLSENSOR"/>
</dbReference>
<evidence type="ECO:0000256" key="4">
    <source>
        <dbReference type="ARBA" id="ARBA00004651"/>
    </source>
</evidence>
<dbReference type="SUPFAM" id="SSF55874">
    <property type="entry name" value="ATPase domain of HSP90 chaperone/DNA topoisomerase II/histidine kinase"/>
    <property type="match status" value="1"/>
</dbReference>
<keyword evidence="27" id="KW-1185">Reference proteome</keyword>
<dbReference type="PANTHER" id="PTHR44936:SF9">
    <property type="entry name" value="SENSOR PROTEIN CREC"/>
    <property type="match status" value="1"/>
</dbReference>
<dbReference type="InterPro" id="IPR003594">
    <property type="entry name" value="HATPase_dom"/>
</dbReference>
<dbReference type="InterPro" id="IPR005467">
    <property type="entry name" value="His_kinase_dom"/>
</dbReference>
<dbReference type="PROSITE" id="PS50885">
    <property type="entry name" value="HAMP"/>
    <property type="match status" value="1"/>
</dbReference>
<evidence type="ECO:0000256" key="23">
    <source>
        <dbReference type="SAM" id="Phobius"/>
    </source>
</evidence>
<keyword evidence="17" id="KW-0902">Two-component regulatory system</keyword>
<sequence>MRRTLVLVSLAVTSMVALAFLIPLALTVREIARDRALTTAERQASALGPVLVVTEDPAALERAVASTQAGAARRMAVHMPDGTVVPEQTGGEAVRARPEQLAEAGRRGRWHTARVPGGWALLQPVALDAGRTAVVEVFIPDEELTRGVWQAWSVMTAVAAALVAGSVAVADRLGARMIRSTRRLAEAAGAFGAGDLSVRIEPDGPPELVEAGTAFNAMADHVVQLLAAEREMAADLSHRLRTPLAALRLNAEALGAGPVADQTREAVDRIEREVDQIIRTVRRPQGRGSCDAAKVLRERVEFWSVLAEDEGRGCELIGADRPAPLPLPATELAAAVDALLGNVFRHTPEGTGFAVTLHVGEGITGILVADAGPGIADPDAALQRGRSGGGSTGLGLDIARRAAEATGGYLRIHRSVLGGAQVQMWFRTKWLPPPRRSRRLVRRRHSRT</sequence>
<evidence type="ECO:0000256" key="6">
    <source>
        <dbReference type="ARBA" id="ARBA00022475"/>
    </source>
</evidence>
<feature type="transmembrane region" description="Helical" evidence="23">
    <location>
        <begin position="149"/>
        <end position="170"/>
    </location>
</feature>
<dbReference type="InterPro" id="IPR003661">
    <property type="entry name" value="HisK_dim/P_dom"/>
</dbReference>
<dbReference type="SMART" id="SM00387">
    <property type="entry name" value="HATPase_c"/>
    <property type="match status" value="1"/>
</dbReference>
<dbReference type="Pfam" id="PF02518">
    <property type="entry name" value="HATPase_c"/>
    <property type="match status" value="1"/>
</dbReference>
<dbReference type="PANTHER" id="PTHR44936">
    <property type="entry name" value="SENSOR PROTEIN CREC"/>
    <property type="match status" value="1"/>
</dbReference>
<keyword evidence="6" id="KW-1003">Cell membrane</keyword>
<keyword evidence="7" id="KW-0597">Phosphoprotein</keyword>
<keyword evidence="15" id="KW-0904">Protein phosphatase</keyword>
<evidence type="ECO:0000256" key="22">
    <source>
        <dbReference type="ARBA" id="ARBA00041776"/>
    </source>
</evidence>
<evidence type="ECO:0000259" key="25">
    <source>
        <dbReference type="PROSITE" id="PS50885"/>
    </source>
</evidence>
<comment type="catalytic activity">
    <reaction evidence="1">
        <text>ATP + protein L-histidine = ADP + protein N-phospho-L-histidine.</text>
        <dbReference type="EC" id="2.7.13.3"/>
    </reaction>
</comment>
<evidence type="ECO:0000256" key="8">
    <source>
        <dbReference type="ARBA" id="ARBA00022679"/>
    </source>
</evidence>
<keyword evidence="9 23" id="KW-0812">Transmembrane</keyword>
<dbReference type="InterPro" id="IPR003660">
    <property type="entry name" value="HAMP_dom"/>
</dbReference>
<comment type="cofactor">
    <cofactor evidence="3">
        <name>Mg(2+)</name>
        <dbReference type="ChEBI" id="CHEBI:18420"/>
    </cofactor>
</comment>
<keyword evidence="13" id="KW-0067">ATP-binding</keyword>
<evidence type="ECO:0000256" key="16">
    <source>
        <dbReference type="ARBA" id="ARBA00022989"/>
    </source>
</evidence>
<dbReference type="Proteomes" id="UP001500683">
    <property type="component" value="Unassembled WGS sequence"/>
</dbReference>
<keyword evidence="14" id="KW-0460">Magnesium</keyword>
<dbReference type="GO" id="GO:0016301">
    <property type="term" value="F:kinase activity"/>
    <property type="evidence" value="ECO:0007669"/>
    <property type="project" value="UniProtKB-KW"/>
</dbReference>
<evidence type="ECO:0000256" key="21">
    <source>
        <dbReference type="ARBA" id="ARBA00040454"/>
    </source>
</evidence>
<dbReference type="InterPro" id="IPR050980">
    <property type="entry name" value="2C_sensor_his_kinase"/>
</dbReference>
<evidence type="ECO:0000256" key="9">
    <source>
        <dbReference type="ARBA" id="ARBA00022692"/>
    </source>
</evidence>
<gene>
    <name evidence="26" type="ORF">GCM10022214_35510</name>
</gene>
<keyword evidence="18" id="KW-0346">Stress response</keyword>
<keyword evidence="23" id="KW-0472">Membrane</keyword>
<evidence type="ECO:0000256" key="17">
    <source>
        <dbReference type="ARBA" id="ARBA00023012"/>
    </source>
</evidence>
<evidence type="ECO:0000256" key="11">
    <source>
        <dbReference type="ARBA" id="ARBA00022777"/>
    </source>
</evidence>
<evidence type="ECO:0000256" key="7">
    <source>
        <dbReference type="ARBA" id="ARBA00022553"/>
    </source>
</evidence>
<evidence type="ECO:0000256" key="1">
    <source>
        <dbReference type="ARBA" id="ARBA00000085"/>
    </source>
</evidence>
<evidence type="ECO:0000256" key="13">
    <source>
        <dbReference type="ARBA" id="ARBA00022840"/>
    </source>
</evidence>
<evidence type="ECO:0000259" key="24">
    <source>
        <dbReference type="PROSITE" id="PS50109"/>
    </source>
</evidence>
<keyword evidence="20" id="KW-0464">Manganese</keyword>
<dbReference type="EMBL" id="BAAAZG010000020">
    <property type="protein sequence ID" value="GAA4075231.1"/>
    <property type="molecule type" value="Genomic_DNA"/>
</dbReference>
<dbReference type="SMART" id="SM00304">
    <property type="entry name" value="HAMP"/>
    <property type="match status" value="1"/>
</dbReference>
<dbReference type="CDD" id="cd00082">
    <property type="entry name" value="HisKA"/>
    <property type="match status" value="1"/>
</dbReference>
<proteinExistence type="predicted"/>
<evidence type="ECO:0000256" key="12">
    <source>
        <dbReference type="ARBA" id="ARBA00022801"/>
    </source>
</evidence>
<dbReference type="CDD" id="cd06225">
    <property type="entry name" value="HAMP"/>
    <property type="match status" value="1"/>
</dbReference>
<evidence type="ECO:0000313" key="27">
    <source>
        <dbReference type="Proteomes" id="UP001500683"/>
    </source>
</evidence>
<dbReference type="RefSeq" id="WP_344948278.1">
    <property type="nucleotide sequence ID" value="NZ_BAAAZG010000020.1"/>
</dbReference>
<comment type="subcellular location">
    <subcellularLocation>
        <location evidence="4">Cell membrane</location>
        <topology evidence="4">Multi-pass membrane protein</topology>
    </subcellularLocation>
</comment>
<evidence type="ECO:0000256" key="20">
    <source>
        <dbReference type="ARBA" id="ARBA00023211"/>
    </source>
</evidence>
<dbReference type="Gene3D" id="1.10.287.130">
    <property type="match status" value="1"/>
</dbReference>
<keyword evidence="10" id="KW-0547">Nucleotide-binding</keyword>
<accession>A0ABP7VV93</accession>
<dbReference type="PROSITE" id="PS50109">
    <property type="entry name" value="HIS_KIN"/>
    <property type="match status" value="1"/>
</dbReference>
<dbReference type="EC" id="2.7.13.3" evidence="5"/>
<dbReference type="InterPro" id="IPR004358">
    <property type="entry name" value="Sig_transdc_His_kin-like_C"/>
</dbReference>
<evidence type="ECO:0000256" key="2">
    <source>
        <dbReference type="ARBA" id="ARBA00001936"/>
    </source>
</evidence>
<evidence type="ECO:0000313" key="26">
    <source>
        <dbReference type="EMBL" id="GAA4075231.1"/>
    </source>
</evidence>
<dbReference type="InterPro" id="IPR036097">
    <property type="entry name" value="HisK_dim/P_sf"/>
</dbReference>
<evidence type="ECO:0000256" key="3">
    <source>
        <dbReference type="ARBA" id="ARBA00001946"/>
    </source>
</evidence>
<dbReference type="InterPro" id="IPR036890">
    <property type="entry name" value="HATPase_C_sf"/>
</dbReference>
<keyword evidence="12" id="KW-0378">Hydrolase</keyword>
<keyword evidence="19" id="KW-0843">Virulence</keyword>
<protein>
    <recommendedName>
        <fullName evidence="21">Signal transduction histidine-protein kinase/phosphatase MprB</fullName>
        <ecNumber evidence="5">2.7.13.3</ecNumber>
    </recommendedName>
    <alternativeName>
        <fullName evidence="22">Mycobacterial persistence regulator B</fullName>
    </alternativeName>
</protein>
<comment type="cofactor">
    <cofactor evidence="2">
        <name>Mn(2+)</name>
        <dbReference type="ChEBI" id="CHEBI:29035"/>
    </cofactor>
</comment>
<evidence type="ECO:0000256" key="15">
    <source>
        <dbReference type="ARBA" id="ARBA00022912"/>
    </source>
</evidence>
<comment type="caution">
    <text evidence="26">The sequence shown here is derived from an EMBL/GenBank/DDBJ whole genome shotgun (WGS) entry which is preliminary data.</text>
</comment>
<dbReference type="SUPFAM" id="SSF47384">
    <property type="entry name" value="Homodimeric domain of signal transducing histidine kinase"/>
    <property type="match status" value="1"/>
</dbReference>
<feature type="domain" description="Histidine kinase" evidence="24">
    <location>
        <begin position="235"/>
        <end position="430"/>
    </location>
</feature>
<evidence type="ECO:0000256" key="18">
    <source>
        <dbReference type="ARBA" id="ARBA00023016"/>
    </source>
</evidence>
<feature type="domain" description="HAMP" evidence="25">
    <location>
        <begin position="175"/>
        <end position="227"/>
    </location>
</feature>
<dbReference type="Pfam" id="PF00512">
    <property type="entry name" value="HisKA"/>
    <property type="match status" value="1"/>
</dbReference>
<organism evidence="26 27">
    <name type="scientific">Actinomadura miaoliensis</name>
    <dbReference type="NCBI Taxonomy" id="430685"/>
    <lineage>
        <taxon>Bacteria</taxon>
        <taxon>Bacillati</taxon>
        <taxon>Actinomycetota</taxon>
        <taxon>Actinomycetes</taxon>
        <taxon>Streptosporangiales</taxon>
        <taxon>Thermomonosporaceae</taxon>
        <taxon>Actinomadura</taxon>
    </lineage>
</organism>
<keyword evidence="8" id="KW-0808">Transferase</keyword>
<evidence type="ECO:0000256" key="14">
    <source>
        <dbReference type="ARBA" id="ARBA00022842"/>
    </source>
</evidence>
<evidence type="ECO:0000256" key="19">
    <source>
        <dbReference type="ARBA" id="ARBA00023026"/>
    </source>
</evidence>
<keyword evidence="11 26" id="KW-0418">Kinase</keyword>
<dbReference type="Pfam" id="PF00672">
    <property type="entry name" value="HAMP"/>
    <property type="match status" value="1"/>
</dbReference>